<dbReference type="InterPro" id="IPR011008">
    <property type="entry name" value="Dimeric_a/b-barrel"/>
</dbReference>
<evidence type="ECO:0000313" key="3">
    <source>
        <dbReference type="EMBL" id="SCB19102.1"/>
    </source>
</evidence>
<dbReference type="InterPro" id="IPR005545">
    <property type="entry name" value="YCII"/>
</dbReference>
<sequence length="112" mass="12417">MQYALIIRESAEDFKRREDPAYKNGWIAYTQALVQAGIMTGGAGLTAPETATVVRRRGEDHDVQDGPFPEGKEQLGGFYLIDVPDLDAALEWAVRVPVSQQGSVEVRPRLQM</sequence>
<evidence type="ECO:0000259" key="2">
    <source>
        <dbReference type="Pfam" id="PF03795"/>
    </source>
</evidence>
<evidence type="ECO:0000256" key="1">
    <source>
        <dbReference type="ARBA" id="ARBA00007689"/>
    </source>
</evidence>
<dbReference type="SUPFAM" id="SSF54909">
    <property type="entry name" value="Dimeric alpha+beta barrel"/>
    <property type="match status" value="1"/>
</dbReference>
<dbReference type="AlphaFoldDB" id="A0A1C3UUF9"/>
<comment type="similarity">
    <text evidence="1">Belongs to the YciI family.</text>
</comment>
<protein>
    <submittedName>
        <fullName evidence="3">Uncharacterized conserved protein</fullName>
    </submittedName>
</protein>
<dbReference type="OrthoDB" id="9807535at2"/>
<dbReference type="RefSeq" id="WP_037196447.1">
    <property type="nucleotide sequence ID" value="NZ_FMAF01000003.1"/>
</dbReference>
<feature type="domain" description="YCII-related" evidence="2">
    <location>
        <begin position="1"/>
        <end position="108"/>
    </location>
</feature>
<dbReference type="Gene3D" id="3.30.70.1060">
    <property type="entry name" value="Dimeric alpha+beta barrel"/>
    <property type="match status" value="1"/>
</dbReference>
<proteinExistence type="inferred from homology"/>
<dbReference type="PANTHER" id="PTHR35174:SF3">
    <property type="entry name" value="BLL7171 PROTEIN"/>
    <property type="match status" value="1"/>
</dbReference>
<name>A0A1C3UUF9_9HYPH</name>
<reference evidence="3 4" key="1">
    <citation type="submission" date="2016-08" db="EMBL/GenBank/DDBJ databases">
        <authorList>
            <person name="Seilhamer J.J."/>
        </authorList>
    </citation>
    <scope>NUCLEOTIDE SEQUENCE [LARGE SCALE GENOMIC DNA]</scope>
    <source>
        <strain evidence="3 4">P1-7</strain>
    </source>
</reference>
<dbReference type="PANTHER" id="PTHR35174">
    <property type="entry name" value="BLL7171 PROTEIN-RELATED"/>
    <property type="match status" value="1"/>
</dbReference>
<accession>A0A1C3UUF9</accession>
<organism evidence="3 4">
    <name type="scientific">Rhizobium lusitanum</name>
    <dbReference type="NCBI Taxonomy" id="293958"/>
    <lineage>
        <taxon>Bacteria</taxon>
        <taxon>Pseudomonadati</taxon>
        <taxon>Pseudomonadota</taxon>
        <taxon>Alphaproteobacteria</taxon>
        <taxon>Hyphomicrobiales</taxon>
        <taxon>Rhizobiaceae</taxon>
        <taxon>Rhizobium/Agrobacterium group</taxon>
        <taxon>Rhizobium</taxon>
    </lineage>
</organism>
<gene>
    <name evidence="3" type="ORF">GA0061101_103358</name>
</gene>
<dbReference type="Pfam" id="PF03795">
    <property type="entry name" value="YCII"/>
    <property type="match status" value="1"/>
</dbReference>
<dbReference type="Proteomes" id="UP000199205">
    <property type="component" value="Unassembled WGS sequence"/>
</dbReference>
<evidence type="ECO:0000313" key="4">
    <source>
        <dbReference type="Proteomes" id="UP000199205"/>
    </source>
</evidence>
<dbReference type="EMBL" id="FMAF01000003">
    <property type="protein sequence ID" value="SCB19102.1"/>
    <property type="molecule type" value="Genomic_DNA"/>
</dbReference>